<evidence type="ECO:0008006" key="2">
    <source>
        <dbReference type="Google" id="ProtNLM"/>
    </source>
</evidence>
<protein>
    <recommendedName>
        <fullName evidence="2">RAP domain-containing protein</fullName>
    </recommendedName>
</protein>
<comment type="caution">
    <text evidence="1">The sequence shown here is derived from an EMBL/GenBank/DDBJ whole genome shotgun (WGS) entry which is preliminary data.</text>
</comment>
<name>A0AAW2IIQ0_9NEOP</name>
<dbReference type="AlphaFoldDB" id="A0AAW2IIQ0"/>
<reference evidence="1" key="1">
    <citation type="journal article" date="2024" name="Gigascience">
        <title>Chromosome-level genome of the poultry shaft louse Menopon gallinae provides insight into the host-switching and adaptive evolution of parasitic lice.</title>
        <authorList>
            <person name="Xu Y."/>
            <person name="Ma L."/>
            <person name="Liu S."/>
            <person name="Liang Y."/>
            <person name="Liu Q."/>
            <person name="He Z."/>
            <person name="Tian L."/>
            <person name="Duan Y."/>
            <person name="Cai W."/>
            <person name="Li H."/>
            <person name="Song F."/>
        </authorList>
    </citation>
    <scope>NUCLEOTIDE SEQUENCE</scope>
    <source>
        <strain evidence="1">Cailab_2023a</strain>
    </source>
</reference>
<dbReference type="EMBL" id="JARGDH010000001">
    <property type="protein sequence ID" value="KAL0281685.1"/>
    <property type="molecule type" value="Genomic_DNA"/>
</dbReference>
<evidence type="ECO:0000313" key="1">
    <source>
        <dbReference type="EMBL" id="KAL0281683.1"/>
    </source>
</evidence>
<accession>A0AAW2IIQ0</accession>
<dbReference type="EMBL" id="JARGDH010000001">
    <property type="protein sequence ID" value="KAL0281683.1"/>
    <property type="molecule type" value="Genomic_DNA"/>
</dbReference>
<sequence>MTRFRLFAKCQSLAVNNSRLFRRSRPLTDGKPVVSPFRLNSPSPRICLMPERPRSGQEIYFETVMANNPDYPEHHLICENTMKKRFTANKLVMAVRDLRSNDMGVTTVPQKFDFACKDYLEDSFSADDVIEILCKLRKGLLVLPSHLQQLKDVLILQIEHLMKKDDVPVNKLLTVLHLLKNLTQLSSVCDPLVQFFYENKSKLTGSQLTVYFHALHIYKNFPLHRCTEEFDSFLSHHLKSMSLENVAVIAFAFFRCLSKPGNMSCKVVAEKLRYHLENCEHIRYETLTSVCKFLQFAGSHALANDLYAISEVFIGKMEKYSLMTAIHVASANINVNNVNARLVELILEKTEINPDKLRLKDYERLFLSALFANIDLRKKKEFIEVVKKELEMRENDFMKYHISFISLLMHLISYGIYIDHLLSFALSQDYRSLTTTGSAHCILFIDATLEMERPDYRGNKLPKVERERLAKIVIANLESQTNTAALRSNNEIRNCLVSIYGESSCTMKCLLPHYNTMHPVLSLNKDMEPQEIGDKLKNSTGEIVRAPKDGNLWFCFVLVRRQGCLGFEAKPNLITCVKLKHFRLAGYVPLTVYHQVWCRMTDTKKMNTIKELLSSRINNPSFSQRTF</sequence>
<gene>
    <name evidence="1" type="ORF">PYX00_002596</name>
</gene>
<organism evidence="1">
    <name type="scientific">Menopon gallinae</name>
    <name type="common">poultry shaft louse</name>
    <dbReference type="NCBI Taxonomy" id="328185"/>
    <lineage>
        <taxon>Eukaryota</taxon>
        <taxon>Metazoa</taxon>
        <taxon>Ecdysozoa</taxon>
        <taxon>Arthropoda</taxon>
        <taxon>Hexapoda</taxon>
        <taxon>Insecta</taxon>
        <taxon>Pterygota</taxon>
        <taxon>Neoptera</taxon>
        <taxon>Paraneoptera</taxon>
        <taxon>Psocodea</taxon>
        <taxon>Troctomorpha</taxon>
        <taxon>Phthiraptera</taxon>
        <taxon>Amblycera</taxon>
        <taxon>Menoponidae</taxon>
        <taxon>Menopon</taxon>
    </lineage>
</organism>
<proteinExistence type="predicted"/>